<feature type="compositionally biased region" description="Basic and acidic residues" evidence="3">
    <location>
        <begin position="19"/>
        <end position="31"/>
    </location>
</feature>
<dbReference type="InterPro" id="IPR018359">
    <property type="entry name" value="Bromodomain_CS"/>
</dbReference>
<feature type="compositionally biased region" description="Basic and acidic residues" evidence="3">
    <location>
        <begin position="624"/>
        <end position="635"/>
    </location>
</feature>
<dbReference type="GO" id="GO:0005634">
    <property type="term" value="C:nucleus"/>
    <property type="evidence" value="ECO:0007669"/>
    <property type="project" value="TreeGrafter"/>
</dbReference>
<evidence type="ECO:0000313" key="5">
    <source>
        <dbReference type="EMBL" id="BFG00277.1"/>
    </source>
</evidence>
<dbReference type="GO" id="GO:0000785">
    <property type="term" value="C:chromatin"/>
    <property type="evidence" value="ECO:0007669"/>
    <property type="project" value="TreeGrafter"/>
</dbReference>
<dbReference type="PROSITE" id="PS50014">
    <property type="entry name" value="BROMODOMAIN_2"/>
    <property type="match status" value="1"/>
</dbReference>
<accession>A0AAU9FXT0</accession>
<dbReference type="Pfam" id="PF00439">
    <property type="entry name" value="Bromodomain"/>
    <property type="match status" value="1"/>
</dbReference>
<evidence type="ECO:0000259" key="4">
    <source>
        <dbReference type="PROSITE" id="PS50014"/>
    </source>
</evidence>
<feature type="domain" description="Bromo" evidence="4">
    <location>
        <begin position="69"/>
        <end position="141"/>
    </location>
</feature>
<dbReference type="SMART" id="SM00297">
    <property type="entry name" value="BROMO"/>
    <property type="match status" value="1"/>
</dbReference>
<dbReference type="InterPro" id="IPR001487">
    <property type="entry name" value="Bromodomain"/>
</dbReference>
<sequence length="635" mass="73122">MDDRRREDFAKALFVLENQDPREQRPPRCEPRVQPVNGIVQPPVMPPPNRKGRVTNFLLKLRTAVNALSRNPSSLHFRQPVDAVKLNIRDYYEKIANPMDLNTIKKRFEYTYYWGGADVLEDILLIFENCRTYNSPDSTEFKAAVTLCECFWLRMAKMQQELHNECRAEAKTRRPRKASISKTSPLPKTPRQEKAVIPKKTNVEIKDLNQPKADDPLPSFEAVPNQHPNRRHCKQFTPVTPARRGRGRPPGPRSLTRADADRNAVISQEFPALQRPPNLLTNYGTQEKIDPLPVEPVLDQLSIKAILMPLNLKIERTYSQTLIQALRCCADSWPFNNSFIWMHFGENPYYDFHYEPLDWDILEKMLAGEQFKSWDWLLIKLHRMLENAMSCFTVCPSVRTATLRTFEKFVEMITDYEERMAHVKATAYEAVRLKLDAMTPSQKAAVETEPYEEDDSLRIITNILGKTQLMHYLQPPDISIYVDTLGDCSQLWDSNVDDLTLHDLQTVMHIALQHNVPVTMKNGRMDLSITKFSPKVISILNEAILQRRRLDNELLPFMTADERQVMMEVLENKLLKLNTLLNISNRSGTLGRHATPSNSQDLEPSGLETMAKMARLSDDEEEEKGGGKHDKKGET</sequence>
<feature type="region of interest" description="Disordered" evidence="3">
    <location>
        <begin position="19"/>
        <end position="47"/>
    </location>
</feature>
<dbReference type="AlphaFoldDB" id="A0AAU9FXT0"/>
<organism evidence="5 6">
    <name type="scientific">Drosophila madeirensis</name>
    <name type="common">Fruit fly</name>
    <dbReference type="NCBI Taxonomy" id="30013"/>
    <lineage>
        <taxon>Eukaryota</taxon>
        <taxon>Metazoa</taxon>
        <taxon>Ecdysozoa</taxon>
        <taxon>Arthropoda</taxon>
        <taxon>Hexapoda</taxon>
        <taxon>Insecta</taxon>
        <taxon>Pterygota</taxon>
        <taxon>Neoptera</taxon>
        <taxon>Endopterygota</taxon>
        <taxon>Diptera</taxon>
        <taxon>Brachycera</taxon>
        <taxon>Muscomorpha</taxon>
        <taxon>Ephydroidea</taxon>
        <taxon>Drosophilidae</taxon>
        <taxon>Drosophila</taxon>
        <taxon>Sophophora</taxon>
    </lineage>
</organism>
<keyword evidence="6" id="KW-1185">Reference proteome</keyword>
<dbReference type="InterPro" id="IPR050935">
    <property type="entry name" value="Bromo_chromatin_reader"/>
</dbReference>
<feature type="region of interest" description="Disordered" evidence="3">
    <location>
        <begin position="167"/>
        <end position="198"/>
    </location>
</feature>
<keyword evidence="1 2" id="KW-0103">Bromodomain</keyword>
<name>A0AAU9FXT0_DROMD</name>
<dbReference type="Gene3D" id="1.20.920.10">
    <property type="entry name" value="Bromodomain-like"/>
    <property type="match status" value="2"/>
</dbReference>
<evidence type="ECO:0000313" key="6">
    <source>
        <dbReference type="Proteomes" id="UP001500889"/>
    </source>
</evidence>
<feature type="region of interest" description="Disordered" evidence="3">
    <location>
        <begin position="587"/>
        <end position="635"/>
    </location>
</feature>
<dbReference type="GO" id="GO:0006355">
    <property type="term" value="P:regulation of DNA-templated transcription"/>
    <property type="evidence" value="ECO:0007669"/>
    <property type="project" value="TreeGrafter"/>
</dbReference>
<dbReference type="Proteomes" id="UP001500889">
    <property type="component" value="Chromosome A"/>
</dbReference>
<dbReference type="PANTHER" id="PTHR22880:SF225">
    <property type="entry name" value="BROMODOMAIN-CONTAINING PROTEIN BET-1-RELATED"/>
    <property type="match status" value="1"/>
</dbReference>
<dbReference type="InterPro" id="IPR036427">
    <property type="entry name" value="Bromodomain-like_sf"/>
</dbReference>
<evidence type="ECO:0000256" key="3">
    <source>
        <dbReference type="SAM" id="MobiDB-lite"/>
    </source>
</evidence>
<dbReference type="GO" id="GO:0006338">
    <property type="term" value="P:chromatin remodeling"/>
    <property type="evidence" value="ECO:0007669"/>
    <property type="project" value="TreeGrafter"/>
</dbReference>
<dbReference type="SUPFAM" id="SSF47370">
    <property type="entry name" value="Bromodomain"/>
    <property type="match status" value="2"/>
</dbReference>
<reference evidence="5 6" key="1">
    <citation type="submission" date="2024-02" db="EMBL/GenBank/DDBJ databases">
        <title>A chromosome-level genome assembly of Drosophila madeirensis, a fruit fly species endemic to Madeira island.</title>
        <authorList>
            <person name="Tomihara K."/>
            <person name="Llopart A."/>
            <person name="Yamamoto D."/>
        </authorList>
    </citation>
    <scope>NUCLEOTIDE SEQUENCE [LARGE SCALE GENOMIC DNA]</scope>
    <source>
        <strain evidence="5 6">RF1</strain>
    </source>
</reference>
<dbReference type="PROSITE" id="PS00633">
    <property type="entry name" value="BROMODOMAIN_1"/>
    <property type="match status" value="1"/>
</dbReference>
<proteinExistence type="predicted"/>
<dbReference type="EMBL" id="AP029266">
    <property type="protein sequence ID" value="BFG00277.1"/>
    <property type="molecule type" value="Genomic_DNA"/>
</dbReference>
<evidence type="ECO:0000256" key="2">
    <source>
        <dbReference type="PROSITE-ProRule" id="PRU00035"/>
    </source>
</evidence>
<gene>
    <name evidence="5" type="ORF">DMAD_00305</name>
</gene>
<protein>
    <submittedName>
        <fullName evidence="5">Bromodomain testis-specific protein-like</fullName>
    </submittedName>
</protein>
<dbReference type="PANTHER" id="PTHR22880">
    <property type="entry name" value="FALZ-RELATED BROMODOMAIN-CONTAINING PROTEINS"/>
    <property type="match status" value="1"/>
</dbReference>
<evidence type="ECO:0000256" key="1">
    <source>
        <dbReference type="ARBA" id="ARBA00023117"/>
    </source>
</evidence>
<dbReference type="PRINTS" id="PR00503">
    <property type="entry name" value="BROMODOMAIN"/>
</dbReference>